<comment type="similarity">
    <text evidence="13">Belongs to the protein kinase superfamily.</text>
</comment>
<evidence type="ECO:0000256" key="1">
    <source>
        <dbReference type="ARBA" id="ARBA00004479"/>
    </source>
</evidence>
<evidence type="ECO:0000256" key="13">
    <source>
        <dbReference type="RuleBase" id="RU000304"/>
    </source>
</evidence>
<feature type="compositionally biased region" description="Polar residues" evidence="14">
    <location>
        <begin position="387"/>
        <end position="402"/>
    </location>
</feature>
<keyword evidence="5" id="KW-0732">Signal</keyword>
<dbReference type="PANTHER" id="PTHR27009">
    <property type="entry name" value="RUST RESISTANCE KINASE LR10-RELATED"/>
    <property type="match status" value="1"/>
</dbReference>
<dbReference type="PROSITE" id="PS00108">
    <property type="entry name" value="PROTEIN_KINASE_ST"/>
    <property type="match status" value="1"/>
</dbReference>
<feature type="binding site" evidence="12">
    <location>
        <position position="158"/>
    </location>
    <ligand>
        <name>ATP</name>
        <dbReference type="ChEBI" id="CHEBI:30616"/>
    </ligand>
</feature>
<evidence type="ECO:0000256" key="14">
    <source>
        <dbReference type="SAM" id="MobiDB-lite"/>
    </source>
</evidence>
<dbReference type="Gene3D" id="3.30.200.20">
    <property type="entry name" value="Phosphorylase Kinase, domain 1"/>
    <property type="match status" value="1"/>
</dbReference>
<dbReference type="InterPro" id="IPR001245">
    <property type="entry name" value="Ser-Thr/Tyr_kinase_cat_dom"/>
</dbReference>
<keyword evidence="10 15" id="KW-0472">Membrane</keyword>
<evidence type="ECO:0000256" key="5">
    <source>
        <dbReference type="ARBA" id="ARBA00022729"/>
    </source>
</evidence>
<keyword evidence="6 12" id="KW-0547">Nucleotide-binding</keyword>
<keyword evidence="9 15" id="KW-1133">Transmembrane helix</keyword>
<dbReference type="InterPro" id="IPR000719">
    <property type="entry name" value="Prot_kinase_dom"/>
</dbReference>
<reference evidence="17" key="1">
    <citation type="journal article" date="2022" name="Int. J. Mol. Sci.">
        <title>Draft Genome of Tanacetum Coccineum: Genomic Comparison of Closely Related Tanacetum-Family Plants.</title>
        <authorList>
            <person name="Yamashiro T."/>
            <person name="Shiraishi A."/>
            <person name="Nakayama K."/>
            <person name="Satake H."/>
        </authorList>
    </citation>
    <scope>NUCLEOTIDE SEQUENCE</scope>
</reference>
<sequence>MTRAVELGWWVKGSCNCSDGADCTQIVSPVDGSDGFRCNCKSGLEGDGYKSSIGCQKFKGSRGVMHSRKWKLVIGFSSVIVAIMLLLIVIQKKPWDTRKSADHKIEKFISCYGSLAPKRYSYSEIKKMIKSFLEKLGQGGYGCVYKGELLDGQLVAVKLLNETTGDGEDFINEVASIGRTSHVNIVTLLGFCIEGKKRALMYEFMSNGSLDKFLHGDGSHLDWYTLFQIAKGIARGLEYLHQGCNTRIVHFDIKPHNILLDKEFVPKISGFGLAKLCKKKESIVSVLGAHKRNKASKTTTSEEYFPDWIYKQVETGGNLEDYGVKTKEEEELARKMMIVSLWCIQSDPSDRPSITKVMEMLEGTFESLEVPPKHFWSSPKRSAQVTSLSATQSSASEGTSTVHGYVSLPNPQKATPSSSIALPYPSLSF</sequence>
<evidence type="ECO:0000256" key="4">
    <source>
        <dbReference type="ARBA" id="ARBA00022692"/>
    </source>
</evidence>
<comment type="subcellular location">
    <subcellularLocation>
        <location evidence="1">Membrane</location>
        <topology evidence="1">Single-pass type I membrane protein</topology>
    </subcellularLocation>
</comment>
<evidence type="ECO:0000313" key="17">
    <source>
        <dbReference type="EMBL" id="GJS99260.1"/>
    </source>
</evidence>
<evidence type="ECO:0000313" key="18">
    <source>
        <dbReference type="Proteomes" id="UP001151760"/>
    </source>
</evidence>
<comment type="caution">
    <text evidence="17">The sequence shown here is derived from an EMBL/GenBank/DDBJ whole genome shotgun (WGS) entry which is preliminary data.</text>
</comment>
<dbReference type="Proteomes" id="UP001151760">
    <property type="component" value="Unassembled WGS sequence"/>
</dbReference>
<reference evidence="17" key="2">
    <citation type="submission" date="2022-01" db="EMBL/GenBank/DDBJ databases">
        <authorList>
            <person name="Yamashiro T."/>
            <person name="Shiraishi A."/>
            <person name="Satake H."/>
            <person name="Nakayama K."/>
        </authorList>
    </citation>
    <scope>NUCLEOTIDE SEQUENCE</scope>
</reference>
<evidence type="ECO:0000256" key="3">
    <source>
        <dbReference type="ARBA" id="ARBA00022679"/>
    </source>
</evidence>
<evidence type="ECO:0000256" key="11">
    <source>
        <dbReference type="ARBA" id="ARBA00023180"/>
    </source>
</evidence>
<dbReference type="EMBL" id="BQNB010012105">
    <property type="protein sequence ID" value="GJS99260.1"/>
    <property type="molecule type" value="Genomic_DNA"/>
</dbReference>
<dbReference type="SUPFAM" id="SSF56112">
    <property type="entry name" value="Protein kinase-like (PK-like)"/>
    <property type="match status" value="1"/>
</dbReference>
<evidence type="ECO:0000256" key="9">
    <source>
        <dbReference type="ARBA" id="ARBA00022989"/>
    </source>
</evidence>
<dbReference type="Gene3D" id="1.10.510.10">
    <property type="entry name" value="Transferase(Phosphotransferase) domain 1"/>
    <property type="match status" value="1"/>
</dbReference>
<evidence type="ECO:0000256" key="6">
    <source>
        <dbReference type="ARBA" id="ARBA00022741"/>
    </source>
</evidence>
<feature type="compositionally biased region" description="Polar residues" evidence="14">
    <location>
        <begin position="409"/>
        <end position="418"/>
    </location>
</feature>
<protein>
    <submittedName>
        <fullName evidence="17">Leaf rust 10 disease-resistance locus receptor-like protein kinase-like 2.5 protein</fullName>
    </submittedName>
</protein>
<proteinExistence type="inferred from homology"/>
<gene>
    <name evidence="17" type="ORF">Tco_0820430</name>
</gene>
<dbReference type="PROSITE" id="PS50011">
    <property type="entry name" value="PROTEIN_KINASE_DOM"/>
    <property type="match status" value="1"/>
</dbReference>
<evidence type="ECO:0000259" key="16">
    <source>
        <dbReference type="PROSITE" id="PS50011"/>
    </source>
</evidence>
<keyword evidence="3" id="KW-0808">Transferase</keyword>
<dbReference type="SMART" id="SM00220">
    <property type="entry name" value="S_TKc"/>
    <property type="match status" value="1"/>
</dbReference>
<keyword evidence="8 12" id="KW-0067">ATP-binding</keyword>
<evidence type="ECO:0000256" key="2">
    <source>
        <dbReference type="ARBA" id="ARBA00022527"/>
    </source>
</evidence>
<accession>A0ABQ5AAA8</accession>
<dbReference type="PROSITE" id="PS00107">
    <property type="entry name" value="PROTEIN_KINASE_ATP"/>
    <property type="match status" value="1"/>
</dbReference>
<dbReference type="Pfam" id="PF07714">
    <property type="entry name" value="PK_Tyr_Ser-Thr"/>
    <property type="match status" value="1"/>
</dbReference>
<dbReference type="InterPro" id="IPR008271">
    <property type="entry name" value="Ser/Thr_kinase_AS"/>
</dbReference>
<keyword evidence="18" id="KW-1185">Reference proteome</keyword>
<evidence type="ECO:0000256" key="12">
    <source>
        <dbReference type="PROSITE-ProRule" id="PRU10141"/>
    </source>
</evidence>
<evidence type="ECO:0000256" key="8">
    <source>
        <dbReference type="ARBA" id="ARBA00022840"/>
    </source>
</evidence>
<organism evidence="17 18">
    <name type="scientific">Tanacetum coccineum</name>
    <dbReference type="NCBI Taxonomy" id="301880"/>
    <lineage>
        <taxon>Eukaryota</taxon>
        <taxon>Viridiplantae</taxon>
        <taxon>Streptophyta</taxon>
        <taxon>Embryophyta</taxon>
        <taxon>Tracheophyta</taxon>
        <taxon>Spermatophyta</taxon>
        <taxon>Magnoliopsida</taxon>
        <taxon>eudicotyledons</taxon>
        <taxon>Gunneridae</taxon>
        <taxon>Pentapetalae</taxon>
        <taxon>asterids</taxon>
        <taxon>campanulids</taxon>
        <taxon>Asterales</taxon>
        <taxon>Asteraceae</taxon>
        <taxon>Asteroideae</taxon>
        <taxon>Anthemideae</taxon>
        <taxon>Anthemidinae</taxon>
        <taxon>Tanacetum</taxon>
    </lineage>
</organism>
<evidence type="ECO:0000256" key="7">
    <source>
        <dbReference type="ARBA" id="ARBA00022777"/>
    </source>
</evidence>
<evidence type="ECO:0000256" key="10">
    <source>
        <dbReference type="ARBA" id="ARBA00023136"/>
    </source>
</evidence>
<feature type="region of interest" description="Disordered" evidence="14">
    <location>
        <begin position="387"/>
        <end position="418"/>
    </location>
</feature>
<keyword evidence="2 13" id="KW-0723">Serine/threonine-protein kinase</keyword>
<feature type="transmembrane region" description="Helical" evidence="15">
    <location>
        <begin position="72"/>
        <end position="90"/>
    </location>
</feature>
<keyword evidence="7" id="KW-0418">Kinase</keyword>
<dbReference type="InterPro" id="IPR011009">
    <property type="entry name" value="Kinase-like_dom_sf"/>
</dbReference>
<name>A0ABQ5AAA8_9ASTR</name>
<keyword evidence="11" id="KW-0325">Glycoprotein</keyword>
<feature type="domain" description="Protein kinase" evidence="16">
    <location>
        <begin position="130"/>
        <end position="429"/>
    </location>
</feature>
<keyword evidence="4 15" id="KW-0812">Transmembrane</keyword>
<evidence type="ECO:0000256" key="15">
    <source>
        <dbReference type="SAM" id="Phobius"/>
    </source>
</evidence>
<dbReference type="InterPro" id="IPR045874">
    <property type="entry name" value="LRK10/LRL21-25-like"/>
</dbReference>
<dbReference type="InterPro" id="IPR017441">
    <property type="entry name" value="Protein_kinase_ATP_BS"/>
</dbReference>